<evidence type="ECO:0000259" key="2">
    <source>
        <dbReference type="Pfam" id="PF12776"/>
    </source>
</evidence>
<keyword evidence="4" id="KW-1185">Reference proteome</keyword>
<feature type="domain" description="Myb/SANT-like" evidence="2">
    <location>
        <begin position="18"/>
        <end position="104"/>
    </location>
</feature>
<dbReference type="Pfam" id="PF12776">
    <property type="entry name" value="Myb_DNA-bind_3"/>
    <property type="match status" value="1"/>
</dbReference>
<evidence type="ECO:0000313" key="4">
    <source>
        <dbReference type="Proteomes" id="UP001293254"/>
    </source>
</evidence>
<dbReference type="EMBL" id="JACGWO010000004">
    <property type="protein sequence ID" value="KAK4428597.1"/>
    <property type="molecule type" value="Genomic_DNA"/>
</dbReference>
<comment type="caution">
    <text evidence="3">The sequence shown here is derived from an EMBL/GenBank/DDBJ whole genome shotgun (WGS) entry which is preliminary data.</text>
</comment>
<reference evidence="3" key="1">
    <citation type="submission" date="2020-06" db="EMBL/GenBank/DDBJ databases">
        <authorList>
            <person name="Li T."/>
            <person name="Hu X."/>
            <person name="Zhang T."/>
            <person name="Song X."/>
            <person name="Zhang H."/>
            <person name="Dai N."/>
            <person name="Sheng W."/>
            <person name="Hou X."/>
            <person name="Wei L."/>
        </authorList>
    </citation>
    <scope>NUCLEOTIDE SEQUENCE</scope>
    <source>
        <strain evidence="3">3651</strain>
        <tissue evidence="3">Leaf</tissue>
    </source>
</reference>
<proteinExistence type="predicted"/>
<protein>
    <recommendedName>
        <fullName evidence="2">Myb/SANT-like domain-containing protein</fullName>
    </recommendedName>
</protein>
<name>A0AAE2CNF1_9LAMI</name>
<accession>A0AAE2CNF1</accession>
<feature type="compositionally biased region" description="Polar residues" evidence="1">
    <location>
        <begin position="204"/>
        <end position="218"/>
    </location>
</feature>
<feature type="region of interest" description="Disordered" evidence="1">
    <location>
        <begin position="188"/>
        <end position="218"/>
    </location>
</feature>
<dbReference type="AlphaFoldDB" id="A0AAE2CNF1"/>
<evidence type="ECO:0000256" key="1">
    <source>
        <dbReference type="SAM" id="MobiDB-lite"/>
    </source>
</evidence>
<gene>
    <name evidence="3" type="ORF">Salat_1159500</name>
</gene>
<organism evidence="3 4">
    <name type="scientific">Sesamum alatum</name>
    <dbReference type="NCBI Taxonomy" id="300844"/>
    <lineage>
        <taxon>Eukaryota</taxon>
        <taxon>Viridiplantae</taxon>
        <taxon>Streptophyta</taxon>
        <taxon>Embryophyta</taxon>
        <taxon>Tracheophyta</taxon>
        <taxon>Spermatophyta</taxon>
        <taxon>Magnoliopsida</taxon>
        <taxon>eudicotyledons</taxon>
        <taxon>Gunneridae</taxon>
        <taxon>Pentapetalae</taxon>
        <taxon>asterids</taxon>
        <taxon>lamiids</taxon>
        <taxon>Lamiales</taxon>
        <taxon>Pedaliaceae</taxon>
        <taxon>Sesamum</taxon>
    </lineage>
</organism>
<sequence>MVFHDRYFYQRRLFYSTKWTKAMEATFVNMLVEHKKHGNFNRNGINFHEVMCAIYDVNKEHSTKLMMRKLKERYVVFSWILNVSRVLVNKVRRYVLADDAIWEKMIQDFENADEPTLINDEEEVDSIASFYPPLGWVDDSPHTFYQNIMLAHIDQLDTTPIDSTSLWRFLEEYYASDDKDEVNSMLALPAAPPSSLDPNYVSMEHTSSSASNEISKSQ</sequence>
<dbReference type="Proteomes" id="UP001293254">
    <property type="component" value="Unassembled WGS sequence"/>
</dbReference>
<dbReference type="InterPro" id="IPR024752">
    <property type="entry name" value="Myb/SANT-like_dom"/>
</dbReference>
<reference evidence="3" key="2">
    <citation type="journal article" date="2024" name="Plant">
        <title>Genomic evolution and insights into agronomic trait innovations of Sesamum species.</title>
        <authorList>
            <person name="Miao H."/>
            <person name="Wang L."/>
            <person name="Qu L."/>
            <person name="Liu H."/>
            <person name="Sun Y."/>
            <person name="Le M."/>
            <person name="Wang Q."/>
            <person name="Wei S."/>
            <person name="Zheng Y."/>
            <person name="Lin W."/>
            <person name="Duan Y."/>
            <person name="Cao H."/>
            <person name="Xiong S."/>
            <person name="Wang X."/>
            <person name="Wei L."/>
            <person name="Li C."/>
            <person name="Ma Q."/>
            <person name="Ju M."/>
            <person name="Zhao R."/>
            <person name="Li G."/>
            <person name="Mu C."/>
            <person name="Tian Q."/>
            <person name="Mei H."/>
            <person name="Zhang T."/>
            <person name="Gao T."/>
            <person name="Zhang H."/>
        </authorList>
    </citation>
    <scope>NUCLEOTIDE SEQUENCE</scope>
    <source>
        <strain evidence="3">3651</strain>
    </source>
</reference>
<evidence type="ECO:0000313" key="3">
    <source>
        <dbReference type="EMBL" id="KAK4428597.1"/>
    </source>
</evidence>